<evidence type="ECO:0000313" key="3">
    <source>
        <dbReference type="Proteomes" id="UP000823775"/>
    </source>
</evidence>
<gene>
    <name evidence="2" type="ORF">HAX54_028669</name>
</gene>
<organism evidence="2 3">
    <name type="scientific">Datura stramonium</name>
    <name type="common">Jimsonweed</name>
    <name type="synonym">Common thornapple</name>
    <dbReference type="NCBI Taxonomy" id="4076"/>
    <lineage>
        <taxon>Eukaryota</taxon>
        <taxon>Viridiplantae</taxon>
        <taxon>Streptophyta</taxon>
        <taxon>Embryophyta</taxon>
        <taxon>Tracheophyta</taxon>
        <taxon>Spermatophyta</taxon>
        <taxon>Magnoliopsida</taxon>
        <taxon>eudicotyledons</taxon>
        <taxon>Gunneridae</taxon>
        <taxon>Pentapetalae</taxon>
        <taxon>asterids</taxon>
        <taxon>lamiids</taxon>
        <taxon>Solanales</taxon>
        <taxon>Solanaceae</taxon>
        <taxon>Solanoideae</taxon>
        <taxon>Datureae</taxon>
        <taxon>Datura</taxon>
    </lineage>
</organism>
<sequence length="121" mass="13437">MESARPGRSRPQGPTQRGIPVVQWSQATQPVPPQQPVRHDHPPPHHTFPSLHGCKPRLERLQVPFKVDIDQVEFGVTSLLAILVGKTSAYNALALEIARLWVSGMPQPGRNHFLINVFDAS</sequence>
<reference evidence="2 3" key="1">
    <citation type="journal article" date="2021" name="BMC Genomics">
        <title>Datura genome reveals duplications of psychoactive alkaloid biosynthetic genes and high mutation rate following tissue culture.</title>
        <authorList>
            <person name="Rajewski A."/>
            <person name="Carter-House D."/>
            <person name="Stajich J."/>
            <person name="Litt A."/>
        </authorList>
    </citation>
    <scope>NUCLEOTIDE SEQUENCE [LARGE SCALE GENOMIC DNA]</scope>
    <source>
        <strain evidence="2">AR-01</strain>
    </source>
</reference>
<name>A0ABS8V4J3_DATST</name>
<evidence type="ECO:0000256" key="1">
    <source>
        <dbReference type="SAM" id="MobiDB-lite"/>
    </source>
</evidence>
<keyword evidence="3" id="KW-1185">Reference proteome</keyword>
<evidence type="ECO:0000313" key="2">
    <source>
        <dbReference type="EMBL" id="MCD9642071.1"/>
    </source>
</evidence>
<dbReference type="Proteomes" id="UP000823775">
    <property type="component" value="Unassembled WGS sequence"/>
</dbReference>
<proteinExistence type="predicted"/>
<dbReference type="EMBL" id="JACEIK010003527">
    <property type="protein sequence ID" value="MCD9642071.1"/>
    <property type="molecule type" value="Genomic_DNA"/>
</dbReference>
<comment type="caution">
    <text evidence="2">The sequence shown here is derived from an EMBL/GenBank/DDBJ whole genome shotgun (WGS) entry which is preliminary data.</text>
</comment>
<feature type="region of interest" description="Disordered" evidence="1">
    <location>
        <begin position="1"/>
        <end position="53"/>
    </location>
</feature>
<accession>A0ABS8V4J3</accession>
<protein>
    <submittedName>
        <fullName evidence="2">Uncharacterized protein</fullName>
    </submittedName>
</protein>